<proteinExistence type="predicted"/>
<dbReference type="EMBL" id="JXQW01000005">
    <property type="protein sequence ID" value="KIQ05660.1"/>
    <property type="molecule type" value="Genomic_DNA"/>
</dbReference>
<gene>
    <name evidence="1" type="ORF">RU08_02690</name>
</gene>
<comment type="caution">
    <text evidence="1">The sequence shown here is derived from an EMBL/GenBank/DDBJ whole genome shotgun (WGS) entry which is preliminary data.</text>
</comment>
<reference evidence="1 2" key="1">
    <citation type="submission" date="2014-12" db="EMBL/GenBank/DDBJ databases">
        <title>16Stimator: statistical estimation of ribosomal gene copy numbers from draft genome assemblies.</title>
        <authorList>
            <person name="Perisin M.A."/>
            <person name="Vetter M."/>
            <person name="Gilbert J.A."/>
            <person name="Bergelson J."/>
        </authorList>
    </citation>
    <scope>NUCLEOTIDE SEQUENCE [LARGE SCALE GENOMIC DNA]</scope>
    <source>
        <strain evidence="1 2">MEJ086</strain>
    </source>
</reference>
<dbReference type="AlphaFoldDB" id="A0A0D0L753"/>
<organism evidence="1 2">
    <name type="scientific">Pseudomonas fulva</name>
    <dbReference type="NCBI Taxonomy" id="47880"/>
    <lineage>
        <taxon>Bacteria</taxon>
        <taxon>Pseudomonadati</taxon>
        <taxon>Pseudomonadota</taxon>
        <taxon>Gammaproteobacteria</taxon>
        <taxon>Pseudomonadales</taxon>
        <taxon>Pseudomonadaceae</taxon>
        <taxon>Pseudomonas</taxon>
    </lineage>
</organism>
<sequence>MKLDEVPQDPDSAYGGHSKLLYAVDEKGHYQGAQSAGWEPESYSTQLAVAELEAQEAEAHAAWQRGELSPLKCLMYRYRMDEPALAQIAGLWQWRVRRHFRPEIYRRLNDSLLARYAEAFGLSVDELRRYQKELP</sequence>
<protein>
    <submittedName>
        <fullName evidence="1">Uncharacterized protein</fullName>
    </submittedName>
</protein>
<name>A0A0D0L753_9PSED</name>
<dbReference type="Proteomes" id="UP000032068">
    <property type="component" value="Unassembled WGS sequence"/>
</dbReference>
<dbReference type="OrthoDB" id="9180239at2"/>
<dbReference type="RefSeq" id="WP_042552258.1">
    <property type="nucleotide sequence ID" value="NZ_JXQW01000005.1"/>
</dbReference>
<evidence type="ECO:0000313" key="2">
    <source>
        <dbReference type="Proteomes" id="UP000032068"/>
    </source>
</evidence>
<evidence type="ECO:0000313" key="1">
    <source>
        <dbReference type="EMBL" id="KIQ05660.1"/>
    </source>
</evidence>
<accession>A0A0D0L753</accession>